<dbReference type="InterPro" id="IPR052562">
    <property type="entry name" value="Ketohexokinase-related"/>
</dbReference>
<keyword evidence="3" id="KW-1185">Reference proteome</keyword>
<dbReference type="PANTHER" id="PTHR42774:SF3">
    <property type="entry name" value="KETOHEXOKINASE"/>
    <property type="match status" value="1"/>
</dbReference>
<dbReference type="SUPFAM" id="SSF53613">
    <property type="entry name" value="Ribokinase-like"/>
    <property type="match status" value="1"/>
</dbReference>
<reference evidence="2 3" key="1">
    <citation type="submission" date="2019-05" db="EMBL/GenBank/DDBJ databases">
        <authorList>
            <person name="Lee S.D."/>
        </authorList>
    </citation>
    <scope>NUCLEOTIDE SEQUENCE [LARGE SCALE GENOMIC DNA]</scope>
    <source>
        <strain evidence="2 3">C5-26</strain>
    </source>
</reference>
<dbReference type="Gene3D" id="3.40.1190.20">
    <property type="match status" value="1"/>
</dbReference>
<name>A0A563E2M0_9MICO</name>
<evidence type="ECO:0000259" key="1">
    <source>
        <dbReference type="Pfam" id="PF00294"/>
    </source>
</evidence>
<dbReference type="EMBL" id="VCQV01000009">
    <property type="protein sequence ID" value="TWP36790.1"/>
    <property type="molecule type" value="Genomic_DNA"/>
</dbReference>
<evidence type="ECO:0000313" key="2">
    <source>
        <dbReference type="EMBL" id="TWP36790.1"/>
    </source>
</evidence>
<sequence>MTTGDYDPLADGREPGGPAFDVALWGTVFLDIIFTGLDQPPHDGTEVRAAGMGSCPGGIANLAVATSRLGLRTSLAAAFAEDSYGEFCWETLAEQEHVDLQSARRYCGWHSPVTVSYAVGGDRSMITHAHLPAGYGEQPVVAPPPARAVIADLGSDEVRQPEGQDWLRSASSAGSLIFADLGWDSSGTWPQQVLGQLDRCYAFTPNAAEAMAYTRTVTPQDALYAIADRVPLAVVTNGAQGALALDSTTGEEVNVPALRVPALDATGSGDVFGAALVLGTLAHWRLPDRIAFATLCSSLAVQQFGGSLAAPGWGDIAQWWHGIRDGAGSTSYDVAVRRRYRFLEDIVPTVPQGAVHRAAATIARRADVGEGQPS</sequence>
<keyword evidence="2" id="KW-0808">Transferase</keyword>
<reference evidence="2 3" key="2">
    <citation type="submission" date="2019-08" db="EMBL/GenBank/DDBJ databases">
        <title>Jejuicoccus antrihumi gen. nov., sp. nov., a new member of the family Dermacoccaceae isolated from a cave.</title>
        <authorList>
            <person name="Schumann P."/>
            <person name="Kim I.S."/>
        </authorList>
    </citation>
    <scope>NUCLEOTIDE SEQUENCE [LARGE SCALE GENOMIC DNA]</scope>
    <source>
        <strain evidence="2 3">C5-26</strain>
    </source>
</reference>
<organism evidence="2 3">
    <name type="scientific">Leekyejoonella antrihumi</name>
    <dbReference type="NCBI Taxonomy" id="1660198"/>
    <lineage>
        <taxon>Bacteria</taxon>
        <taxon>Bacillati</taxon>
        <taxon>Actinomycetota</taxon>
        <taxon>Actinomycetes</taxon>
        <taxon>Micrococcales</taxon>
        <taxon>Dermacoccaceae</taxon>
        <taxon>Leekyejoonella</taxon>
    </lineage>
</organism>
<comment type="caution">
    <text evidence="2">The sequence shown here is derived from an EMBL/GenBank/DDBJ whole genome shotgun (WGS) entry which is preliminary data.</text>
</comment>
<evidence type="ECO:0000313" key="3">
    <source>
        <dbReference type="Proteomes" id="UP000320244"/>
    </source>
</evidence>
<proteinExistence type="predicted"/>
<dbReference type="InterPro" id="IPR029056">
    <property type="entry name" value="Ribokinase-like"/>
</dbReference>
<feature type="domain" description="Carbohydrate kinase PfkB" evidence="1">
    <location>
        <begin position="37"/>
        <end position="308"/>
    </location>
</feature>
<accession>A0A563E2M0</accession>
<dbReference type="AlphaFoldDB" id="A0A563E2M0"/>
<dbReference type="InterPro" id="IPR011611">
    <property type="entry name" value="PfkB_dom"/>
</dbReference>
<dbReference type="GO" id="GO:0016301">
    <property type="term" value="F:kinase activity"/>
    <property type="evidence" value="ECO:0007669"/>
    <property type="project" value="UniProtKB-KW"/>
</dbReference>
<keyword evidence="2" id="KW-0418">Kinase</keyword>
<dbReference type="OrthoDB" id="9813569at2"/>
<dbReference type="Proteomes" id="UP000320244">
    <property type="component" value="Unassembled WGS sequence"/>
</dbReference>
<dbReference type="PANTHER" id="PTHR42774">
    <property type="entry name" value="PHOSPHOTRANSFERASE SYSTEM TRANSPORT PROTEIN"/>
    <property type="match status" value="1"/>
</dbReference>
<gene>
    <name evidence="2" type="ORF">FGL98_08500</name>
</gene>
<dbReference type="RefSeq" id="WP_146316331.1">
    <property type="nucleotide sequence ID" value="NZ_VCQV01000009.1"/>
</dbReference>
<dbReference type="Pfam" id="PF00294">
    <property type="entry name" value="PfkB"/>
    <property type="match status" value="1"/>
</dbReference>
<protein>
    <submittedName>
        <fullName evidence="2">Carbohydrate kinase family protein</fullName>
    </submittedName>
</protein>